<evidence type="ECO:0000313" key="10">
    <source>
        <dbReference type="EMBL" id="PLW16314.1"/>
    </source>
</evidence>
<dbReference type="GO" id="GO:0004559">
    <property type="term" value="F:alpha-mannosidase activity"/>
    <property type="evidence" value="ECO:0007669"/>
    <property type="project" value="UniProtKB-EC"/>
</dbReference>
<comment type="function">
    <text evidence="7">Degrades free oligosaccharides in the vacuole.</text>
</comment>
<dbReference type="FunFam" id="3.20.110.10:FF:000002">
    <property type="entry name" value="alpha-mannosidase 2C1 isoform X1"/>
    <property type="match status" value="1"/>
</dbReference>
<evidence type="ECO:0000313" key="11">
    <source>
        <dbReference type="Proteomes" id="UP000235388"/>
    </source>
</evidence>
<dbReference type="PANTHER" id="PTHR46017:SF1">
    <property type="entry name" value="ALPHA-MANNOSIDASE 2C1"/>
    <property type="match status" value="1"/>
</dbReference>
<dbReference type="AlphaFoldDB" id="A0A2N5SSV1"/>
<dbReference type="GO" id="GO:0046872">
    <property type="term" value="F:metal ion binding"/>
    <property type="evidence" value="ECO:0007669"/>
    <property type="project" value="UniProtKB-KW"/>
</dbReference>
<dbReference type="Proteomes" id="UP000235388">
    <property type="component" value="Unassembled WGS sequence"/>
</dbReference>
<protein>
    <recommendedName>
        <fullName evidence="8">Alpha-mannosidase</fullName>
        <ecNumber evidence="3">3.2.1.24</ecNumber>
    </recommendedName>
</protein>
<dbReference type="InterPro" id="IPR027291">
    <property type="entry name" value="Glyco_hydro_38_N_sf"/>
</dbReference>
<keyword evidence="4" id="KW-0479">Metal-binding</keyword>
<keyword evidence="6" id="KW-0326">Glycosidase</keyword>
<dbReference type="GO" id="GO:0009313">
    <property type="term" value="P:oligosaccharide catabolic process"/>
    <property type="evidence" value="ECO:0007669"/>
    <property type="project" value="TreeGrafter"/>
</dbReference>
<dbReference type="Pfam" id="PF09261">
    <property type="entry name" value="Alpha-mann_mid"/>
    <property type="match status" value="1"/>
</dbReference>
<dbReference type="InterPro" id="IPR000602">
    <property type="entry name" value="Glyco_hydro_38_N"/>
</dbReference>
<evidence type="ECO:0000256" key="1">
    <source>
        <dbReference type="ARBA" id="ARBA00000365"/>
    </source>
</evidence>
<dbReference type="EC" id="3.2.1.24" evidence="3"/>
<gene>
    <name evidence="10" type="ORF">PCANC_13000</name>
</gene>
<dbReference type="OrthoDB" id="10261055at2759"/>
<dbReference type="Pfam" id="PF17677">
    <property type="entry name" value="Glyco_hydro38C2"/>
    <property type="match status" value="1"/>
</dbReference>
<dbReference type="PANTHER" id="PTHR46017">
    <property type="entry name" value="ALPHA-MANNOSIDASE 2C1"/>
    <property type="match status" value="1"/>
</dbReference>
<evidence type="ECO:0000256" key="5">
    <source>
        <dbReference type="ARBA" id="ARBA00022801"/>
    </source>
</evidence>
<accession>A0A2N5SSV1</accession>
<dbReference type="Pfam" id="PF22907">
    <property type="entry name" value="Ams1-like_1st"/>
    <property type="match status" value="1"/>
</dbReference>
<dbReference type="Gene3D" id="1.20.1270.50">
    <property type="entry name" value="Glycoside hydrolase family 38, central domain"/>
    <property type="match status" value="1"/>
</dbReference>
<dbReference type="InterPro" id="IPR054723">
    <property type="entry name" value="Ams1-like_N"/>
</dbReference>
<evidence type="ECO:0000256" key="7">
    <source>
        <dbReference type="ARBA" id="ARBA00054985"/>
    </source>
</evidence>
<sequence>MASGDFPLKEYLPRTNRFRNVTLGRLDNFIGGVYKGQNLSSVLDETRDGSESLVKLEVWSAPGRSKPPFSEAARQHYQRILKGFKFGPVWTNHWVRATINIPSHLRDRERVQFEFDPGCEAMIYTSEGLPLQGITGGDGALRRVEFIIPKHSRMSPLKIYIEVSANAMFGVVQEPNPGVPDDVSFELAMADLVVPRMEAWHLMWDFQVITEITKSLPATDPVCLKAQTVAMEIMNTFKPDNLATITACRKIAEKVLGSDWTQKEIYDFNTDWNLKEDSEGAPVFAIGHCHIDTAWLWPFSVTQQKIARSWSTQVDLMQRYPEYRFIASSAQQFKWLEELYPQLFSQVRREVEKGKFLVTGGTWVENDTNMPSGEALCRQFLFGQRYFKSRFGKYTDIFWLPDSFGYSSQIPQICRQAGIPYFFTQKISWSQFNVFPHTNFNWIGIDGTQLLVHMTPVDTYNAQASVADVRKAISNHKDLEWCDKSLLVYGNGDGGGGPLAAMIEKLRRIRSAANNSSSSAVPKVTQGPSVSDFYRMLLKKTENGKHLPTWRGELYLEYHRGTYTSHGSIKRHNRKSEILLREIEYFATIASLSNKDAGYQYPKDELDHLWETVLLCQFHDVLPGSSIALVYDDVEKLYAEVSRKGEALLEAARQAALCGTQTIDVESACPDGGGRFVGLNTLSFPRQEIIRIPLQIYDGRSAFTLSKAHEDSGFIIAKDKTGNGLIELEGLENMRANIRLATASVVQDPNTNEIHYVLANKFLEIQISTRGRIISIMDTELGREIIVPGATAGFVIYQDQPLANDAWDVEIYHLDTKAPIDATSVRVLEPAGLRSSLAVDYVFNQSRISAIISLDAVPNSLKKDALSMIKFDTSIDWHETHRFLKFEVPLDINSEQATYEIQYGLVQRPTHKNTTWDAAKFEVCAHRFADLSEYGYGVALLNDCKYGYACEGSYLRLSLLRAAKYPDPHQDQGQHEVSFAILPHRGHFLESDVPQVAASFNNPLHLRYLPRSAYLNVPVAPNCQLFKLEGLGSRNVVLDVIKRGEDDTFSFPSGKPVKTVIVRLYEAFGGSANVNLITSLQSTEVFKVDILERDIEAVKPYHLSQNIATSEDSTQHGPPASRLVHKKQDHCFTQGIELKFKAFQLMTLKFVL</sequence>
<dbReference type="EMBL" id="PGCJ01000874">
    <property type="protein sequence ID" value="PLW16314.1"/>
    <property type="molecule type" value="Genomic_DNA"/>
</dbReference>
<keyword evidence="5" id="KW-0378">Hydrolase</keyword>
<organism evidence="10 11">
    <name type="scientific">Puccinia coronata f. sp. avenae</name>
    <dbReference type="NCBI Taxonomy" id="200324"/>
    <lineage>
        <taxon>Eukaryota</taxon>
        <taxon>Fungi</taxon>
        <taxon>Dikarya</taxon>
        <taxon>Basidiomycota</taxon>
        <taxon>Pucciniomycotina</taxon>
        <taxon>Pucciniomycetes</taxon>
        <taxon>Pucciniales</taxon>
        <taxon>Pucciniaceae</taxon>
        <taxon>Puccinia</taxon>
    </lineage>
</organism>
<dbReference type="SUPFAM" id="SSF88713">
    <property type="entry name" value="Glycoside hydrolase/deacetylase"/>
    <property type="match status" value="1"/>
</dbReference>
<comment type="similarity">
    <text evidence="2">Belongs to the glycosyl hydrolase 38 family.</text>
</comment>
<dbReference type="InterPro" id="IPR037094">
    <property type="entry name" value="Glyco_hydro_38_cen_sf"/>
</dbReference>
<dbReference type="SUPFAM" id="SSF88688">
    <property type="entry name" value="Families 57/38 glycoside transferase middle domain"/>
    <property type="match status" value="1"/>
</dbReference>
<feature type="domain" description="Glycoside hydrolase family 38 central" evidence="9">
    <location>
        <begin position="557"/>
        <end position="638"/>
    </location>
</feature>
<dbReference type="InterPro" id="IPR041147">
    <property type="entry name" value="GH38_C"/>
</dbReference>
<dbReference type="InterPro" id="IPR011013">
    <property type="entry name" value="Gal_mutarotase_sf_dom"/>
</dbReference>
<name>A0A2N5SSV1_9BASI</name>
<dbReference type="InterPro" id="IPR011682">
    <property type="entry name" value="Glyco_hydro_38_C"/>
</dbReference>
<dbReference type="InterPro" id="IPR011330">
    <property type="entry name" value="Glyco_hydro/deAcase_b/a-brl"/>
</dbReference>
<reference evidence="10 11" key="1">
    <citation type="submission" date="2017-11" db="EMBL/GenBank/DDBJ databases">
        <title>De novo assembly and phasing of dikaryotic genomes from two isolates of Puccinia coronata f. sp. avenae, the causal agent of oat crown rust.</title>
        <authorList>
            <person name="Miller M.E."/>
            <person name="Zhang Y."/>
            <person name="Omidvar V."/>
            <person name="Sperschneider J."/>
            <person name="Schwessinger B."/>
            <person name="Raley C."/>
            <person name="Palmer J.M."/>
            <person name="Garnica D."/>
            <person name="Upadhyaya N."/>
            <person name="Rathjen J."/>
            <person name="Taylor J.M."/>
            <person name="Park R.F."/>
            <person name="Dodds P.N."/>
            <person name="Hirsch C.D."/>
            <person name="Kianian S.F."/>
            <person name="Figueroa M."/>
        </authorList>
    </citation>
    <scope>NUCLEOTIDE SEQUENCE [LARGE SCALE GENOMIC DNA]</scope>
    <source>
        <strain evidence="10">12NC29</strain>
    </source>
</reference>
<dbReference type="CDD" id="cd10812">
    <property type="entry name" value="GH38N_AMII_ScAms1_like"/>
    <property type="match status" value="1"/>
</dbReference>
<keyword evidence="11" id="KW-1185">Reference proteome</keyword>
<dbReference type="InterPro" id="IPR015341">
    <property type="entry name" value="Glyco_hydro_38_cen"/>
</dbReference>
<dbReference type="Pfam" id="PF07748">
    <property type="entry name" value="Glyco_hydro_38C"/>
    <property type="match status" value="1"/>
</dbReference>
<dbReference type="Gene3D" id="3.20.110.10">
    <property type="entry name" value="Glycoside hydrolase 38, N terminal domain"/>
    <property type="match status" value="1"/>
</dbReference>
<dbReference type="SUPFAM" id="SSF74650">
    <property type="entry name" value="Galactose mutarotase-like"/>
    <property type="match status" value="1"/>
</dbReference>
<evidence type="ECO:0000256" key="2">
    <source>
        <dbReference type="ARBA" id="ARBA00009792"/>
    </source>
</evidence>
<dbReference type="Pfam" id="PF01074">
    <property type="entry name" value="Glyco_hydro_38N"/>
    <property type="match status" value="1"/>
</dbReference>
<comment type="caution">
    <text evidence="10">The sequence shown here is derived from an EMBL/GenBank/DDBJ whole genome shotgun (WGS) entry which is preliminary data.</text>
</comment>
<proteinExistence type="inferred from homology"/>
<dbReference type="FunFam" id="2.70.98.30:FF:000001">
    <property type="entry name" value="alpha-mannosidase 2C1 isoform X2"/>
    <property type="match status" value="1"/>
</dbReference>
<dbReference type="GO" id="GO:0006013">
    <property type="term" value="P:mannose metabolic process"/>
    <property type="evidence" value="ECO:0007669"/>
    <property type="project" value="InterPro"/>
</dbReference>
<dbReference type="InterPro" id="IPR028995">
    <property type="entry name" value="Glyco_hydro_57/38_cen_sf"/>
</dbReference>
<comment type="catalytic activity">
    <reaction evidence="1">
        <text>Hydrolysis of terminal, non-reducing alpha-D-mannose residues in alpha-D-mannosides.</text>
        <dbReference type="EC" id="3.2.1.24"/>
    </reaction>
</comment>
<evidence type="ECO:0000256" key="8">
    <source>
        <dbReference type="ARBA" id="ARBA00071615"/>
    </source>
</evidence>
<dbReference type="FunFam" id="1.20.1270.50:FF:000004">
    <property type="entry name" value="alpha-mannosidase 2C1 isoform X1"/>
    <property type="match status" value="1"/>
</dbReference>
<dbReference type="GO" id="GO:0000329">
    <property type="term" value="C:fungal-type vacuole membrane"/>
    <property type="evidence" value="ECO:0007669"/>
    <property type="project" value="TreeGrafter"/>
</dbReference>
<evidence type="ECO:0000256" key="4">
    <source>
        <dbReference type="ARBA" id="ARBA00022723"/>
    </source>
</evidence>
<dbReference type="Gene3D" id="2.70.98.30">
    <property type="entry name" value="Golgi alpha-mannosidase II, domain 4"/>
    <property type="match status" value="1"/>
</dbReference>
<evidence type="ECO:0000256" key="6">
    <source>
        <dbReference type="ARBA" id="ARBA00023295"/>
    </source>
</evidence>
<dbReference type="GO" id="GO:0030246">
    <property type="term" value="F:carbohydrate binding"/>
    <property type="evidence" value="ECO:0007669"/>
    <property type="project" value="InterPro"/>
</dbReference>
<dbReference type="SMART" id="SM00872">
    <property type="entry name" value="Alpha-mann_mid"/>
    <property type="match status" value="1"/>
</dbReference>
<evidence type="ECO:0000256" key="3">
    <source>
        <dbReference type="ARBA" id="ARBA00012752"/>
    </source>
</evidence>
<evidence type="ECO:0000259" key="9">
    <source>
        <dbReference type="SMART" id="SM00872"/>
    </source>
</evidence>
<dbReference type="STRING" id="200324.A0A2N5SSV1"/>